<protein>
    <submittedName>
        <fullName evidence="3">Uncharacterized protein</fullName>
    </submittedName>
</protein>
<organism evidence="2 3">
    <name type="scientific">Trichobilharzia regenti</name>
    <name type="common">Nasal bird schistosome</name>
    <dbReference type="NCBI Taxonomy" id="157069"/>
    <lineage>
        <taxon>Eukaryota</taxon>
        <taxon>Metazoa</taxon>
        <taxon>Spiralia</taxon>
        <taxon>Lophotrochozoa</taxon>
        <taxon>Platyhelminthes</taxon>
        <taxon>Trematoda</taxon>
        <taxon>Digenea</taxon>
        <taxon>Strigeidida</taxon>
        <taxon>Schistosomatoidea</taxon>
        <taxon>Schistosomatidae</taxon>
        <taxon>Trichobilharzia</taxon>
    </lineage>
</organism>
<keyword evidence="2" id="KW-1185">Reference proteome</keyword>
<dbReference type="AlphaFoldDB" id="A0AA85J4R9"/>
<evidence type="ECO:0000313" key="3">
    <source>
        <dbReference type="WBParaSite" id="TREG1_144310.1"/>
    </source>
</evidence>
<accession>A0AA85J4R9</accession>
<proteinExistence type="predicted"/>
<evidence type="ECO:0000256" key="1">
    <source>
        <dbReference type="SAM" id="MobiDB-lite"/>
    </source>
</evidence>
<evidence type="ECO:0000313" key="2">
    <source>
        <dbReference type="Proteomes" id="UP000050795"/>
    </source>
</evidence>
<feature type="compositionally biased region" description="Polar residues" evidence="1">
    <location>
        <begin position="87"/>
        <end position="99"/>
    </location>
</feature>
<dbReference type="Proteomes" id="UP000050795">
    <property type="component" value="Unassembled WGS sequence"/>
</dbReference>
<dbReference type="WBParaSite" id="TREG1_144310.1">
    <property type="protein sequence ID" value="TREG1_144310.1"/>
    <property type="gene ID" value="TREG1_144310"/>
</dbReference>
<feature type="region of interest" description="Disordered" evidence="1">
    <location>
        <begin position="87"/>
        <end position="108"/>
    </location>
</feature>
<sequence>MNTEKLLIKKSNLDHRTNQSTVECLSSCKAVSGSMERYSTAVIRNCLKVIHSNKKEEEKYYDNLTTRHLEILSRFMKNKYGIVVKANHSSNGHSLTDNDVNFESEESL</sequence>
<reference evidence="3" key="2">
    <citation type="submission" date="2023-11" db="UniProtKB">
        <authorList>
            <consortium name="WormBaseParasite"/>
        </authorList>
    </citation>
    <scope>IDENTIFICATION</scope>
</reference>
<name>A0AA85J4R9_TRIRE</name>
<reference evidence="2" key="1">
    <citation type="submission" date="2022-06" db="EMBL/GenBank/DDBJ databases">
        <authorList>
            <person name="Berger JAMES D."/>
            <person name="Berger JAMES D."/>
        </authorList>
    </citation>
    <scope>NUCLEOTIDE SEQUENCE [LARGE SCALE GENOMIC DNA]</scope>
</reference>